<evidence type="ECO:0000256" key="3">
    <source>
        <dbReference type="ARBA" id="ARBA00023163"/>
    </source>
</evidence>
<dbReference type="GO" id="GO:0043565">
    <property type="term" value="F:sequence-specific DNA binding"/>
    <property type="evidence" value="ECO:0007669"/>
    <property type="project" value="InterPro"/>
</dbReference>
<dbReference type="PROSITE" id="PS01124">
    <property type="entry name" value="HTH_ARAC_FAMILY_2"/>
    <property type="match status" value="1"/>
</dbReference>
<name>Q140G8_PARXL</name>
<keyword evidence="7" id="KW-1185">Reference proteome</keyword>
<dbReference type="Proteomes" id="UP000001817">
    <property type="component" value="Chromosome 1"/>
</dbReference>
<evidence type="ECO:0000256" key="1">
    <source>
        <dbReference type="ARBA" id="ARBA00023015"/>
    </source>
</evidence>
<dbReference type="SUPFAM" id="SSF46689">
    <property type="entry name" value="Homeodomain-like"/>
    <property type="match status" value="1"/>
</dbReference>
<evidence type="ECO:0000313" key="6">
    <source>
        <dbReference type="EMBL" id="ABE30271.1"/>
    </source>
</evidence>
<sequence length="379" mass="41705">MPGSLNPVAEFARWTTPSTLDGVETLHARFWSHRFAPHMHDTWAISAVVHGAKDNVVGSAPNVARAGQIVVLRPHQVHGGRVVGNEPCEYVMAYVPARLLIELAQQAGMADASLPGHALDDAELVQRFATLVRGETLPLPVLRRQGRTAEAPWDRLLTDLLKRYNDCARRSDARCEGNGNRQQMKDALAYLHTHWDESVSLATLSEQAGMSQAHFCRSFAKVYGLPPHRYQTVLRPRASNRCWRRGRAFPMRPSWRALRTKVISAGNSRHATARRQAKSPVQGDPARTQALRGRQARNRCHGRSSYLISRIIWRQIPSPASPRTRARAARAGACACTARGQAAAAGEISPALPPAFPPRDHRPRGSAAPGPDPVPAGRR</sequence>
<keyword evidence="2" id="KW-0238">DNA-binding</keyword>
<feature type="compositionally biased region" description="Pro residues" evidence="4">
    <location>
        <begin position="370"/>
        <end position="379"/>
    </location>
</feature>
<feature type="domain" description="HTH araC/xylS-type" evidence="5">
    <location>
        <begin position="185"/>
        <end position="235"/>
    </location>
</feature>
<evidence type="ECO:0000313" key="7">
    <source>
        <dbReference type="Proteomes" id="UP000001817"/>
    </source>
</evidence>
<evidence type="ECO:0000256" key="2">
    <source>
        <dbReference type="ARBA" id="ARBA00023125"/>
    </source>
</evidence>
<dbReference type="Gene3D" id="1.10.10.60">
    <property type="entry name" value="Homeodomain-like"/>
    <property type="match status" value="1"/>
</dbReference>
<organism evidence="6 7">
    <name type="scientific">Paraburkholderia xenovorans (strain LB400)</name>
    <dbReference type="NCBI Taxonomy" id="266265"/>
    <lineage>
        <taxon>Bacteria</taxon>
        <taxon>Pseudomonadati</taxon>
        <taxon>Pseudomonadota</taxon>
        <taxon>Betaproteobacteria</taxon>
        <taxon>Burkholderiales</taxon>
        <taxon>Burkholderiaceae</taxon>
        <taxon>Paraburkholderia</taxon>
    </lineage>
</organism>
<dbReference type="PANTHER" id="PTHR46796">
    <property type="entry name" value="HTH-TYPE TRANSCRIPTIONAL ACTIVATOR RHAS-RELATED"/>
    <property type="match status" value="1"/>
</dbReference>
<dbReference type="AlphaFoldDB" id="Q140G8"/>
<evidence type="ECO:0000256" key="4">
    <source>
        <dbReference type="SAM" id="MobiDB-lite"/>
    </source>
</evidence>
<feature type="region of interest" description="Disordered" evidence="4">
    <location>
        <begin position="266"/>
        <end position="299"/>
    </location>
</feature>
<dbReference type="Gene3D" id="2.60.120.10">
    <property type="entry name" value="Jelly Rolls"/>
    <property type="match status" value="1"/>
</dbReference>
<reference evidence="6 7" key="1">
    <citation type="journal article" date="2006" name="Proc. Natl. Acad. Sci. U.S.A.">
        <title>Burkholderia xenovorans LB400 harbors a multi-replicon, 9.73-Mbp genome shaped for versatility.</title>
        <authorList>
            <person name="Chain P.S."/>
            <person name="Denef V.J."/>
            <person name="Konstantinidis K.T."/>
            <person name="Vergez L.M."/>
            <person name="Agullo L."/>
            <person name="Reyes V.L."/>
            <person name="Hauser L."/>
            <person name="Cordova M."/>
            <person name="Gomez L."/>
            <person name="Gonzalez M."/>
            <person name="Land M."/>
            <person name="Lao V."/>
            <person name="Larimer F."/>
            <person name="LiPuma J.J."/>
            <person name="Mahenthiralingam E."/>
            <person name="Malfatti S.A."/>
            <person name="Marx C.J."/>
            <person name="Parnell J.J."/>
            <person name="Ramette A."/>
            <person name="Richardson P."/>
            <person name="Seeger M."/>
            <person name="Smith D."/>
            <person name="Spilker T."/>
            <person name="Sul W.J."/>
            <person name="Tsoi T.V."/>
            <person name="Ulrich L.E."/>
            <person name="Zhulin I.B."/>
            <person name="Tiedje J.M."/>
        </authorList>
    </citation>
    <scope>NUCLEOTIDE SEQUENCE [LARGE SCALE GENOMIC DNA]</scope>
    <source>
        <strain evidence="6 7">LB400</strain>
    </source>
</reference>
<keyword evidence="1" id="KW-0805">Transcription regulation</keyword>
<dbReference type="InterPro" id="IPR037923">
    <property type="entry name" value="HTH-like"/>
</dbReference>
<dbReference type="InterPro" id="IPR014710">
    <property type="entry name" value="RmlC-like_jellyroll"/>
</dbReference>
<keyword evidence="3" id="KW-0804">Transcription</keyword>
<evidence type="ECO:0000259" key="5">
    <source>
        <dbReference type="PROSITE" id="PS01124"/>
    </source>
</evidence>
<proteinExistence type="predicted"/>
<gene>
    <name evidence="6" type="ORF">Bxe_A2690</name>
</gene>
<dbReference type="KEGG" id="bxe:Bxe_A2690"/>
<dbReference type="Pfam" id="PF00165">
    <property type="entry name" value="HTH_AraC"/>
    <property type="match status" value="1"/>
</dbReference>
<dbReference type="STRING" id="266265.Bxe_A2690"/>
<protein>
    <submittedName>
        <fullName evidence="6">Transcriptional regulator, AraC family</fullName>
    </submittedName>
</protein>
<dbReference type="eggNOG" id="COG2207">
    <property type="taxonomic scope" value="Bacteria"/>
</dbReference>
<dbReference type="EMBL" id="CP000270">
    <property type="protein sequence ID" value="ABE30271.1"/>
    <property type="molecule type" value="Genomic_DNA"/>
</dbReference>
<dbReference type="InterPro" id="IPR018060">
    <property type="entry name" value="HTH_AraC"/>
</dbReference>
<accession>Q140G8</accession>
<feature type="region of interest" description="Disordered" evidence="4">
    <location>
        <begin position="340"/>
        <end position="379"/>
    </location>
</feature>
<dbReference type="SUPFAM" id="SSF51215">
    <property type="entry name" value="Regulatory protein AraC"/>
    <property type="match status" value="1"/>
</dbReference>
<dbReference type="GO" id="GO:0003700">
    <property type="term" value="F:DNA-binding transcription factor activity"/>
    <property type="evidence" value="ECO:0007669"/>
    <property type="project" value="InterPro"/>
</dbReference>
<dbReference type="InterPro" id="IPR009057">
    <property type="entry name" value="Homeodomain-like_sf"/>
</dbReference>
<dbReference type="InterPro" id="IPR003313">
    <property type="entry name" value="AraC-bd"/>
</dbReference>
<dbReference type="Pfam" id="PF02311">
    <property type="entry name" value="AraC_binding"/>
    <property type="match status" value="1"/>
</dbReference>
<dbReference type="InterPro" id="IPR050204">
    <property type="entry name" value="AraC_XylS_family_regulators"/>
</dbReference>